<dbReference type="EMBL" id="CP040098">
    <property type="protein sequence ID" value="QCQ21437.1"/>
    <property type="molecule type" value="Genomic_DNA"/>
</dbReference>
<evidence type="ECO:0000256" key="11">
    <source>
        <dbReference type="ARBA" id="ARBA00023316"/>
    </source>
</evidence>
<dbReference type="InterPro" id="IPR005905">
    <property type="entry name" value="D_ala_D_ala"/>
</dbReference>
<comment type="similarity">
    <text evidence="3 13">Belongs to the D-alanine--D-alanine ligase family.</text>
</comment>
<dbReference type="OrthoDB" id="9813261at2"/>
<keyword evidence="15" id="KW-0460">Magnesium</keyword>
<dbReference type="GO" id="GO:0071555">
    <property type="term" value="P:cell wall organization"/>
    <property type="evidence" value="ECO:0007669"/>
    <property type="project" value="UniProtKB-KW"/>
</dbReference>
<keyword evidence="19" id="KW-1185">Reference proteome</keyword>
<dbReference type="UniPathway" id="UPA00219"/>
<feature type="active site" evidence="14">
    <location>
        <position position="287"/>
    </location>
</feature>
<reference evidence="18 19" key="1">
    <citation type="submission" date="2019-05" db="EMBL/GenBank/DDBJ databases">
        <title>The Complete Genome Sequence of the n-alkane-degrading Desulfoglaeba alkanexedens ALDC reveals multiple alkylsuccinate synthase gene clusters.</title>
        <authorList>
            <person name="Callaghan A.V."/>
            <person name="Davidova I.A."/>
            <person name="Duncan K.E."/>
            <person name="Morris B."/>
            <person name="McInerney M.J."/>
        </authorList>
    </citation>
    <scope>NUCLEOTIDE SEQUENCE [LARGE SCALE GENOMIC DNA]</scope>
    <source>
        <strain evidence="18 19">ALDC</strain>
    </source>
</reference>
<keyword evidence="10 13" id="KW-0573">Peptidoglycan synthesis</keyword>
<keyword evidence="9 13" id="KW-0133">Cell shape</keyword>
<evidence type="ECO:0000256" key="1">
    <source>
        <dbReference type="ARBA" id="ARBA00001936"/>
    </source>
</evidence>
<feature type="binding site" evidence="15">
    <location>
        <position position="276"/>
    </location>
    <ligand>
        <name>Mg(2+)</name>
        <dbReference type="ChEBI" id="CHEBI:18420"/>
        <label>1</label>
    </ligand>
</feature>
<dbReference type="SUPFAM" id="SSF56059">
    <property type="entry name" value="Glutathione synthetase ATP-binding domain-like"/>
    <property type="match status" value="1"/>
</dbReference>
<protein>
    <recommendedName>
        <fullName evidence="4 13">D-alanine--D-alanine ligase</fullName>
        <ecNumber evidence="4 13">6.3.2.4</ecNumber>
    </recommendedName>
    <alternativeName>
        <fullName evidence="13">D-Ala-D-Ala ligase</fullName>
    </alternativeName>
    <alternativeName>
        <fullName evidence="13">D-alanylalanine synthetase</fullName>
    </alternativeName>
</protein>
<evidence type="ECO:0000256" key="13">
    <source>
        <dbReference type="HAMAP-Rule" id="MF_00047"/>
    </source>
</evidence>
<evidence type="ECO:0000256" key="2">
    <source>
        <dbReference type="ARBA" id="ARBA00004496"/>
    </source>
</evidence>
<dbReference type="GO" id="GO:0005524">
    <property type="term" value="F:ATP binding"/>
    <property type="evidence" value="ECO:0007669"/>
    <property type="project" value="UniProtKB-UniRule"/>
</dbReference>
<accession>A0A4P8L0S0</accession>
<dbReference type="InterPro" id="IPR011127">
    <property type="entry name" value="Dala_Dala_lig_N"/>
</dbReference>
<comment type="cofactor">
    <cofactor evidence="15">
        <name>Mg(2+)</name>
        <dbReference type="ChEBI" id="CHEBI:18420"/>
    </cofactor>
    <cofactor evidence="15">
        <name>Mn(2+)</name>
        <dbReference type="ChEBI" id="CHEBI:29035"/>
    </cofactor>
    <text evidence="15">Binds 2 magnesium or manganese ions per subunit.</text>
</comment>
<comment type="cofactor">
    <cofactor evidence="1">
        <name>Mn(2+)</name>
        <dbReference type="ChEBI" id="CHEBI:29035"/>
    </cofactor>
</comment>
<evidence type="ECO:0000313" key="19">
    <source>
        <dbReference type="Proteomes" id="UP000298602"/>
    </source>
</evidence>
<feature type="binding site" evidence="15">
    <location>
        <position position="276"/>
    </location>
    <ligand>
        <name>Mg(2+)</name>
        <dbReference type="ChEBI" id="CHEBI:18420"/>
        <label>2</label>
    </ligand>
</feature>
<evidence type="ECO:0000256" key="12">
    <source>
        <dbReference type="ARBA" id="ARBA00047614"/>
    </source>
</evidence>
<keyword evidence="6 13" id="KW-0436">Ligase</keyword>
<dbReference type="Gene3D" id="3.30.1490.20">
    <property type="entry name" value="ATP-grasp fold, A domain"/>
    <property type="match status" value="1"/>
</dbReference>
<dbReference type="InterPro" id="IPR011095">
    <property type="entry name" value="Dala_Dala_lig_C"/>
</dbReference>
<dbReference type="InterPro" id="IPR011761">
    <property type="entry name" value="ATP-grasp"/>
</dbReference>
<dbReference type="InterPro" id="IPR013815">
    <property type="entry name" value="ATP_grasp_subdomain_1"/>
</dbReference>
<evidence type="ECO:0000256" key="9">
    <source>
        <dbReference type="ARBA" id="ARBA00022960"/>
    </source>
</evidence>
<keyword evidence="5 13" id="KW-0963">Cytoplasm</keyword>
<evidence type="ECO:0000256" key="6">
    <source>
        <dbReference type="ARBA" id="ARBA00022598"/>
    </source>
</evidence>
<dbReference type="PANTHER" id="PTHR23132">
    <property type="entry name" value="D-ALANINE--D-ALANINE LIGASE"/>
    <property type="match status" value="1"/>
</dbReference>
<dbReference type="Gene3D" id="3.30.470.20">
    <property type="entry name" value="ATP-grasp fold, B domain"/>
    <property type="match status" value="1"/>
</dbReference>
<evidence type="ECO:0000256" key="7">
    <source>
        <dbReference type="ARBA" id="ARBA00022741"/>
    </source>
</evidence>
<dbReference type="KEGG" id="dax:FDQ92_04145"/>
<proteinExistence type="inferred from homology"/>
<evidence type="ECO:0000313" key="18">
    <source>
        <dbReference type="EMBL" id="QCQ21437.1"/>
    </source>
</evidence>
<dbReference type="Pfam" id="PF07478">
    <property type="entry name" value="Dala_Dala_lig_C"/>
    <property type="match status" value="1"/>
</dbReference>
<keyword evidence="15" id="KW-0464">Manganese</keyword>
<keyword evidence="15" id="KW-0479">Metal-binding</keyword>
<keyword evidence="8 16" id="KW-0067">ATP-binding</keyword>
<reference evidence="18 19" key="2">
    <citation type="submission" date="2019-05" db="EMBL/GenBank/DDBJ databases">
        <authorList>
            <person name="Suflita J.M."/>
            <person name="Marks C.R."/>
        </authorList>
    </citation>
    <scope>NUCLEOTIDE SEQUENCE [LARGE SCALE GENOMIC DNA]</scope>
    <source>
        <strain evidence="18 19">ALDC</strain>
    </source>
</reference>
<evidence type="ECO:0000256" key="4">
    <source>
        <dbReference type="ARBA" id="ARBA00012216"/>
    </source>
</evidence>
<comment type="catalytic activity">
    <reaction evidence="12 13">
        <text>2 D-alanine + ATP = D-alanyl-D-alanine + ADP + phosphate + H(+)</text>
        <dbReference type="Rhea" id="RHEA:11224"/>
        <dbReference type="ChEBI" id="CHEBI:15378"/>
        <dbReference type="ChEBI" id="CHEBI:30616"/>
        <dbReference type="ChEBI" id="CHEBI:43474"/>
        <dbReference type="ChEBI" id="CHEBI:57416"/>
        <dbReference type="ChEBI" id="CHEBI:57822"/>
        <dbReference type="ChEBI" id="CHEBI:456216"/>
        <dbReference type="EC" id="6.3.2.4"/>
    </reaction>
</comment>
<evidence type="ECO:0000256" key="10">
    <source>
        <dbReference type="ARBA" id="ARBA00022984"/>
    </source>
</evidence>
<dbReference type="InterPro" id="IPR016185">
    <property type="entry name" value="PreATP-grasp_dom_sf"/>
</dbReference>
<sequence length="319" mass="34687">MEKKRKLCVALLAGGKSAERDVSLSSGDQVFSALDKARYDIRRYDPRDDLVRLAREASDIDVALVLLHGRLGEDGTIQGFLESLGIPYQGSGVLGSALAMNKIMSKALYQQAGLPVADYVIADEASGPDAAYTFARKSGYPVVVKPEHEGSSIGLSIARSEDALEGALTTAWRYDRRCLVERYIKGTEITGGVLGNDRLEALPLVEIIPGEAFEFFDHEAKYTPGATREICPARLSAEITQIAQDYARRAHQALCCRGYSRTDMIATESGAVYVLETNTIPGMTRTSLFPQAAAAAGLTFSALLDRLIELALEHWGRRP</sequence>
<dbReference type="GO" id="GO:0008360">
    <property type="term" value="P:regulation of cell shape"/>
    <property type="evidence" value="ECO:0007669"/>
    <property type="project" value="UniProtKB-KW"/>
</dbReference>
<name>A0A4P8L0S0_9BACT</name>
<feature type="binding site" evidence="15">
    <location>
        <position position="263"/>
    </location>
    <ligand>
        <name>Mg(2+)</name>
        <dbReference type="ChEBI" id="CHEBI:18420"/>
        <label>1</label>
    </ligand>
</feature>
<keyword evidence="7 16" id="KW-0547">Nucleotide-binding</keyword>
<dbReference type="HAMAP" id="MF_00047">
    <property type="entry name" value="Dala_Dala_lig"/>
    <property type="match status" value="1"/>
</dbReference>
<dbReference type="RefSeq" id="WP_137423408.1">
    <property type="nucleotide sequence ID" value="NZ_CP040098.1"/>
</dbReference>
<dbReference type="GO" id="GO:0008716">
    <property type="term" value="F:D-alanine-D-alanine ligase activity"/>
    <property type="evidence" value="ECO:0007669"/>
    <property type="project" value="UniProtKB-UniRule"/>
</dbReference>
<dbReference type="EC" id="6.3.2.4" evidence="4 13"/>
<comment type="pathway">
    <text evidence="13">Cell wall biogenesis; peptidoglycan biosynthesis.</text>
</comment>
<evidence type="ECO:0000256" key="14">
    <source>
        <dbReference type="PIRSR" id="PIRSR039102-1"/>
    </source>
</evidence>
<evidence type="ECO:0000256" key="3">
    <source>
        <dbReference type="ARBA" id="ARBA00010871"/>
    </source>
</evidence>
<organism evidence="18 19">
    <name type="scientific">Desulfoglaeba alkanexedens ALDC</name>
    <dbReference type="NCBI Taxonomy" id="980445"/>
    <lineage>
        <taxon>Bacteria</taxon>
        <taxon>Pseudomonadati</taxon>
        <taxon>Thermodesulfobacteriota</taxon>
        <taxon>Syntrophobacteria</taxon>
        <taxon>Syntrophobacterales</taxon>
        <taxon>Syntrophobacteraceae</taxon>
        <taxon>Desulfoglaeba</taxon>
    </lineage>
</organism>
<dbReference type="Pfam" id="PF01820">
    <property type="entry name" value="Dala_Dala_lig_N"/>
    <property type="match status" value="1"/>
</dbReference>
<feature type="binding site" evidence="15">
    <location>
        <position position="278"/>
    </location>
    <ligand>
        <name>Mg(2+)</name>
        <dbReference type="ChEBI" id="CHEBI:18420"/>
        <label>2</label>
    </ligand>
</feature>
<comment type="subcellular location">
    <subcellularLocation>
        <location evidence="2 13">Cytoplasm</location>
    </subcellularLocation>
</comment>
<dbReference type="NCBIfam" id="NF002378">
    <property type="entry name" value="PRK01372.1"/>
    <property type="match status" value="1"/>
</dbReference>
<dbReference type="PROSITE" id="PS00843">
    <property type="entry name" value="DALA_DALA_LIGASE_1"/>
    <property type="match status" value="1"/>
</dbReference>
<dbReference type="Gene3D" id="3.40.50.20">
    <property type="match status" value="1"/>
</dbReference>
<dbReference type="SUPFAM" id="SSF52440">
    <property type="entry name" value="PreATP-grasp domain"/>
    <property type="match status" value="1"/>
</dbReference>
<dbReference type="PROSITE" id="PS00844">
    <property type="entry name" value="DALA_DALA_LIGASE_2"/>
    <property type="match status" value="1"/>
</dbReference>
<dbReference type="InterPro" id="IPR000291">
    <property type="entry name" value="D-Ala_lig_Van_CS"/>
</dbReference>
<feature type="active site" evidence="14">
    <location>
        <position position="151"/>
    </location>
</feature>
<dbReference type="NCBIfam" id="TIGR01205">
    <property type="entry name" value="D_ala_D_alaTIGR"/>
    <property type="match status" value="1"/>
</dbReference>
<dbReference type="AlphaFoldDB" id="A0A4P8L0S0"/>
<feature type="domain" description="ATP-grasp" evidence="17">
    <location>
        <begin position="106"/>
        <end position="309"/>
    </location>
</feature>
<evidence type="ECO:0000256" key="5">
    <source>
        <dbReference type="ARBA" id="ARBA00022490"/>
    </source>
</evidence>
<dbReference type="Proteomes" id="UP000298602">
    <property type="component" value="Chromosome"/>
</dbReference>
<dbReference type="PANTHER" id="PTHR23132:SF23">
    <property type="entry name" value="D-ALANINE--D-ALANINE LIGASE B"/>
    <property type="match status" value="1"/>
</dbReference>
<evidence type="ECO:0000256" key="15">
    <source>
        <dbReference type="PIRSR" id="PIRSR039102-3"/>
    </source>
</evidence>
<feature type="active site" evidence="14">
    <location>
        <position position="19"/>
    </location>
</feature>
<evidence type="ECO:0000256" key="8">
    <source>
        <dbReference type="ARBA" id="ARBA00022840"/>
    </source>
</evidence>
<keyword evidence="11 13" id="KW-0961">Cell wall biogenesis/degradation</keyword>
<gene>
    <name evidence="13" type="primary">ddl</name>
    <name evidence="18" type="ORF">FDQ92_04145</name>
</gene>
<dbReference type="GO" id="GO:0005737">
    <property type="term" value="C:cytoplasm"/>
    <property type="evidence" value="ECO:0007669"/>
    <property type="project" value="UniProtKB-SubCell"/>
</dbReference>
<evidence type="ECO:0000259" key="17">
    <source>
        <dbReference type="PROSITE" id="PS50975"/>
    </source>
</evidence>
<dbReference type="PIRSF" id="PIRSF039102">
    <property type="entry name" value="Ddl/VanB"/>
    <property type="match status" value="1"/>
</dbReference>
<dbReference type="GO" id="GO:0009252">
    <property type="term" value="P:peptidoglycan biosynthetic process"/>
    <property type="evidence" value="ECO:0007669"/>
    <property type="project" value="UniProtKB-UniRule"/>
</dbReference>
<dbReference type="GO" id="GO:0046872">
    <property type="term" value="F:metal ion binding"/>
    <property type="evidence" value="ECO:0007669"/>
    <property type="project" value="UniProtKB-KW"/>
</dbReference>
<evidence type="ECO:0000256" key="16">
    <source>
        <dbReference type="PROSITE-ProRule" id="PRU00409"/>
    </source>
</evidence>
<dbReference type="PROSITE" id="PS50975">
    <property type="entry name" value="ATP_GRASP"/>
    <property type="match status" value="1"/>
</dbReference>
<comment type="function">
    <text evidence="13">Cell wall formation.</text>
</comment>